<dbReference type="InterPro" id="IPR006680">
    <property type="entry name" value="Amidohydro-rel"/>
</dbReference>
<dbReference type="InterPro" id="IPR051607">
    <property type="entry name" value="Metallo-dep_hydrolases"/>
</dbReference>
<comment type="caution">
    <text evidence="6">The sequence shown here is derived from an EMBL/GenBank/DDBJ whole genome shotgun (WGS) entry which is preliminary data.</text>
</comment>
<feature type="non-terminal residue" evidence="6">
    <location>
        <position position="374"/>
    </location>
</feature>
<evidence type="ECO:0000256" key="1">
    <source>
        <dbReference type="ARBA" id="ARBA00001947"/>
    </source>
</evidence>
<keyword evidence="2" id="KW-0479">Metal-binding</keyword>
<dbReference type="InterPro" id="IPR032466">
    <property type="entry name" value="Metal_Hydrolase"/>
</dbReference>
<evidence type="ECO:0000259" key="5">
    <source>
        <dbReference type="Pfam" id="PF01979"/>
    </source>
</evidence>
<dbReference type="SUPFAM" id="SSF51338">
    <property type="entry name" value="Composite domain of metallo-dependent hydrolases"/>
    <property type="match status" value="1"/>
</dbReference>
<dbReference type="Pfam" id="PF01979">
    <property type="entry name" value="Amidohydro_1"/>
    <property type="match status" value="1"/>
</dbReference>
<dbReference type="InterPro" id="IPR011059">
    <property type="entry name" value="Metal-dep_hydrolase_composite"/>
</dbReference>
<name>A0A9D1UP94_9FIRM</name>
<dbReference type="GO" id="GO:0046098">
    <property type="term" value="P:guanine metabolic process"/>
    <property type="evidence" value="ECO:0007669"/>
    <property type="project" value="TreeGrafter"/>
</dbReference>
<evidence type="ECO:0000313" key="6">
    <source>
        <dbReference type="EMBL" id="HIW94618.1"/>
    </source>
</evidence>
<keyword evidence="3" id="KW-0378">Hydrolase</keyword>
<reference evidence="6" key="2">
    <citation type="submission" date="2021-04" db="EMBL/GenBank/DDBJ databases">
        <authorList>
            <person name="Gilroy R."/>
        </authorList>
    </citation>
    <scope>NUCLEOTIDE SEQUENCE</scope>
    <source>
        <strain evidence="6">ChiGjej6B6-1540</strain>
    </source>
</reference>
<dbReference type="GO" id="GO:0008892">
    <property type="term" value="F:guanine deaminase activity"/>
    <property type="evidence" value="ECO:0007669"/>
    <property type="project" value="TreeGrafter"/>
</dbReference>
<reference evidence="6" key="1">
    <citation type="journal article" date="2021" name="PeerJ">
        <title>Extensive microbial diversity within the chicken gut microbiome revealed by metagenomics and culture.</title>
        <authorList>
            <person name="Gilroy R."/>
            <person name="Ravi A."/>
            <person name="Getino M."/>
            <person name="Pursley I."/>
            <person name="Horton D.L."/>
            <person name="Alikhan N.F."/>
            <person name="Baker D."/>
            <person name="Gharbi K."/>
            <person name="Hall N."/>
            <person name="Watson M."/>
            <person name="Adriaenssens E.M."/>
            <person name="Foster-Nyarko E."/>
            <person name="Jarju S."/>
            <person name="Secka A."/>
            <person name="Antonio M."/>
            <person name="Oren A."/>
            <person name="Chaudhuri R.R."/>
            <person name="La Ragione R."/>
            <person name="Hildebrand F."/>
            <person name="Pallen M.J."/>
        </authorList>
    </citation>
    <scope>NUCLEOTIDE SEQUENCE</scope>
    <source>
        <strain evidence="6">ChiGjej6B6-1540</strain>
    </source>
</reference>
<gene>
    <name evidence="6" type="ORF">H9868_08805</name>
</gene>
<organism evidence="6 7">
    <name type="scientific">Candidatus Flavonifractor merdipullorum</name>
    <dbReference type="NCBI Taxonomy" id="2838590"/>
    <lineage>
        <taxon>Bacteria</taxon>
        <taxon>Bacillati</taxon>
        <taxon>Bacillota</taxon>
        <taxon>Clostridia</taxon>
        <taxon>Eubacteriales</taxon>
        <taxon>Oscillospiraceae</taxon>
        <taxon>Flavonifractor</taxon>
    </lineage>
</organism>
<dbReference type="PANTHER" id="PTHR11271">
    <property type="entry name" value="GUANINE DEAMINASE"/>
    <property type="match status" value="1"/>
</dbReference>
<dbReference type="AlphaFoldDB" id="A0A9D1UP94"/>
<protein>
    <submittedName>
        <fullName evidence="6">Amidohydrolase family protein</fullName>
    </submittedName>
</protein>
<feature type="domain" description="Amidohydrolase-related" evidence="5">
    <location>
        <begin position="60"/>
        <end position="373"/>
    </location>
</feature>
<dbReference type="Proteomes" id="UP000824192">
    <property type="component" value="Unassembled WGS sequence"/>
</dbReference>
<accession>A0A9D1UP94</accession>
<proteinExistence type="predicted"/>
<evidence type="ECO:0000256" key="3">
    <source>
        <dbReference type="ARBA" id="ARBA00022801"/>
    </source>
</evidence>
<dbReference type="Gene3D" id="2.30.40.10">
    <property type="entry name" value="Urease, subunit C, domain 1"/>
    <property type="match status" value="1"/>
</dbReference>
<evidence type="ECO:0000256" key="2">
    <source>
        <dbReference type="ARBA" id="ARBA00022723"/>
    </source>
</evidence>
<dbReference type="Gene3D" id="3.20.20.140">
    <property type="entry name" value="Metal-dependent hydrolases"/>
    <property type="match status" value="1"/>
</dbReference>
<dbReference type="EMBL" id="DXGA01000189">
    <property type="protein sequence ID" value="HIW94618.1"/>
    <property type="molecule type" value="Genomic_DNA"/>
</dbReference>
<sequence length="374" mass="41344">MKYTRFVLKGDIAYSLNRTTIRTVPNGYLVCIDGHSAGVFDALPETYQNLPVLDYTGKLILPGLVDLHVHAPQYTYRALGMDMELLEWLETNTFPEERRYAALDYAAKAYGKFVDDLVHSPNTRACIFATCHTDATLLLMDLLDKSGLVSMVGRVNMDRNCSDIIREESAAYSLNETRRWVEGAQFANTTPILTPRFVPTCSDEVLKGLGELQKETGLPVQSHLSENFGEIAWVKELCPWSEFYGDVYDRFGLFGGEGCPTIMAHCVHSTEEEVERMAQKGVFIAHCPQSNTNIASGIAPVRRYLDRGIPMGLGSDVAGGAILSIFRAMADAIQVSKLRWRLVDQTLKPLTAAEAFWMGTVGGGAFFGKVGSFA</sequence>
<evidence type="ECO:0000313" key="7">
    <source>
        <dbReference type="Proteomes" id="UP000824192"/>
    </source>
</evidence>
<comment type="cofactor">
    <cofactor evidence="1">
        <name>Zn(2+)</name>
        <dbReference type="ChEBI" id="CHEBI:29105"/>
    </cofactor>
</comment>
<dbReference type="SUPFAM" id="SSF51556">
    <property type="entry name" value="Metallo-dependent hydrolases"/>
    <property type="match status" value="1"/>
</dbReference>
<dbReference type="PANTHER" id="PTHR11271:SF6">
    <property type="entry name" value="GUANINE DEAMINASE"/>
    <property type="match status" value="1"/>
</dbReference>
<evidence type="ECO:0000256" key="4">
    <source>
        <dbReference type="ARBA" id="ARBA00022833"/>
    </source>
</evidence>
<dbReference type="GO" id="GO:0005829">
    <property type="term" value="C:cytosol"/>
    <property type="evidence" value="ECO:0007669"/>
    <property type="project" value="TreeGrafter"/>
</dbReference>
<keyword evidence="4" id="KW-0862">Zinc</keyword>
<dbReference type="GO" id="GO:0008270">
    <property type="term" value="F:zinc ion binding"/>
    <property type="evidence" value="ECO:0007669"/>
    <property type="project" value="TreeGrafter"/>
</dbReference>